<dbReference type="InterPro" id="IPR004670">
    <property type="entry name" value="NhaA"/>
</dbReference>
<keyword evidence="4 12" id="KW-0050">Antiport</keyword>
<keyword evidence="3 12" id="KW-0813">Transport</keyword>
<evidence type="ECO:0000256" key="10">
    <source>
        <dbReference type="ARBA" id="ARBA00023136"/>
    </source>
</evidence>
<dbReference type="NCBIfam" id="TIGR00773">
    <property type="entry name" value="NhaA"/>
    <property type="match status" value="1"/>
</dbReference>
<dbReference type="HAMAP" id="MF_01844">
    <property type="entry name" value="NhaA"/>
    <property type="match status" value="1"/>
</dbReference>
<dbReference type="Gene3D" id="1.20.1530.10">
    <property type="entry name" value="Na+/H+ antiporter like domain"/>
    <property type="match status" value="1"/>
</dbReference>
<evidence type="ECO:0000259" key="13">
    <source>
        <dbReference type="PROSITE" id="PS51352"/>
    </source>
</evidence>
<dbReference type="InterPro" id="IPR023171">
    <property type="entry name" value="Na/H_antiporter_dom_sf"/>
</dbReference>
<evidence type="ECO:0000256" key="1">
    <source>
        <dbReference type="ARBA" id="ARBA00004429"/>
    </source>
</evidence>
<keyword evidence="15" id="KW-1185">Reference proteome</keyword>
<keyword evidence="10 12" id="KW-0472">Membrane</keyword>
<keyword evidence="9 12" id="KW-0406">Ion transport</keyword>
<comment type="similarity">
    <text evidence="12">Belongs to the NhaA Na(+)/H(+) (TC 2.A.33) antiporter family.</text>
</comment>
<sequence length="644" mass="69203">MADFSGLSGRTSWTRTREFAAPLRAFLQTESGSSGVLAAAIVLALLWANIAPGSYESFWHTDLSISLGDRELSLDLQEWINSGLMTLFFLVVGLEARREFDLGDLRERRRFVLPLVAGVSGMVAPVLIYLAFNYGGEGAHGWGVAMSTDTALALGLLALVGRGVPDRVRVFLLTVFVVDDLIALLVIAVVYSENIELMPLLVALLAFGGLLVAALLRVKQAGFYVVFGIITWAALLTSGVDPVVAGLAIGLTASAYSPGRDELEQATGLFRLFREQPTPELARSATVGLTSTLSPNARLQHFYHPWTSYLIVPLFGLANAGITIDMGFLATAYTSPITLGILIGYVVGKPIAVTTASWLLTRLSGGRLSPGVGWAAVVGSGTIAGIGFTVSLLIATLAFEGPALIEAKLGLLSAVIVASFVTWIVFRTAALLSPARKAVAMLGDAEQLVDLSDPVDPELDHIRGPESASVTLVEYGDFECPYCGMAEPVVRDLLHDDDLRYVWRHLPLVDVHPRAQIAAEVAEAAGTQGKFWEMHDVLLANQENLQPADLMGYAEELGLDRERLHEDVKRHVAAARVARDIETADLSGVSGTPTFFINGQRHYGAYDVDTLTTAIKVARARAAIKTEDLGPLVRRRRSRAGDST</sequence>
<feature type="transmembrane region" description="Helical" evidence="12">
    <location>
        <begin position="32"/>
        <end position="50"/>
    </location>
</feature>
<accession>A0ABY2BLQ0</accession>
<evidence type="ECO:0000256" key="9">
    <source>
        <dbReference type="ARBA" id="ARBA00023065"/>
    </source>
</evidence>
<dbReference type="InterPro" id="IPR013766">
    <property type="entry name" value="Thioredoxin_domain"/>
</dbReference>
<keyword evidence="8 12" id="KW-0915">Sodium</keyword>
<keyword evidence="5 12" id="KW-1003">Cell membrane</keyword>
<dbReference type="SUPFAM" id="SSF52833">
    <property type="entry name" value="Thioredoxin-like"/>
    <property type="match status" value="1"/>
</dbReference>
<keyword evidence="7 12" id="KW-1133">Transmembrane helix</keyword>
<evidence type="ECO:0000256" key="8">
    <source>
        <dbReference type="ARBA" id="ARBA00023053"/>
    </source>
</evidence>
<protein>
    <recommendedName>
        <fullName evidence="12">Na(+)/H(+) antiporter NhaA</fullName>
    </recommendedName>
    <alternativeName>
        <fullName evidence="12">Sodium/proton antiporter NhaA</fullName>
    </alternativeName>
</protein>
<evidence type="ECO:0000313" key="15">
    <source>
        <dbReference type="Proteomes" id="UP000295818"/>
    </source>
</evidence>
<comment type="catalytic activity">
    <reaction evidence="12">
        <text>Na(+)(in) + 2 H(+)(out) = Na(+)(out) + 2 H(+)(in)</text>
        <dbReference type="Rhea" id="RHEA:29251"/>
        <dbReference type="ChEBI" id="CHEBI:15378"/>
        <dbReference type="ChEBI" id="CHEBI:29101"/>
    </reaction>
</comment>
<dbReference type="PANTHER" id="PTHR30341">
    <property type="entry name" value="SODIUM ION/PROTON ANTIPORTER NHAA-RELATED"/>
    <property type="match status" value="1"/>
</dbReference>
<name>A0ABY2BLQ0_9ACTN</name>
<dbReference type="PROSITE" id="PS51352">
    <property type="entry name" value="THIOREDOXIN_2"/>
    <property type="match status" value="1"/>
</dbReference>
<organism evidence="14 15">
    <name type="scientific">Kribbella orskensis</name>
    <dbReference type="NCBI Taxonomy" id="2512216"/>
    <lineage>
        <taxon>Bacteria</taxon>
        <taxon>Bacillati</taxon>
        <taxon>Actinomycetota</taxon>
        <taxon>Actinomycetes</taxon>
        <taxon>Propionibacteriales</taxon>
        <taxon>Kribbellaceae</taxon>
        <taxon>Kribbella</taxon>
    </lineage>
</organism>
<feature type="transmembrane region" description="Helical" evidence="12">
    <location>
        <begin position="306"/>
        <end position="330"/>
    </location>
</feature>
<feature type="transmembrane region" description="Helical" evidence="12">
    <location>
        <begin position="171"/>
        <end position="191"/>
    </location>
</feature>
<dbReference type="InterPro" id="IPR036249">
    <property type="entry name" value="Thioredoxin-like_sf"/>
</dbReference>
<dbReference type="RefSeq" id="WP_132189239.1">
    <property type="nucleotide sequence ID" value="NZ_SLWM01000005.1"/>
</dbReference>
<feature type="domain" description="Thioredoxin" evidence="13">
    <location>
        <begin position="427"/>
        <end position="620"/>
    </location>
</feature>
<dbReference type="PANTHER" id="PTHR30341:SF0">
    <property type="entry name" value="NA(+)_H(+) ANTIPORTER NHAA"/>
    <property type="match status" value="1"/>
</dbReference>
<dbReference type="Pfam" id="PF13462">
    <property type="entry name" value="Thioredoxin_4"/>
    <property type="match status" value="1"/>
</dbReference>
<comment type="caution">
    <text evidence="14">The sequence shown here is derived from an EMBL/GenBank/DDBJ whole genome shotgun (WGS) entry which is preliminary data.</text>
</comment>
<evidence type="ECO:0000256" key="5">
    <source>
        <dbReference type="ARBA" id="ARBA00022475"/>
    </source>
</evidence>
<feature type="transmembrane region" description="Helical" evidence="12">
    <location>
        <begin position="223"/>
        <end position="249"/>
    </location>
</feature>
<comment type="subcellular location">
    <subcellularLocation>
        <location evidence="1">Cell inner membrane</location>
        <topology evidence="1">Multi-pass membrane protein</topology>
    </subcellularLocation>
    <subcellularLocation>
        <location evidence="12">Cell membrane</location>
        <topology evidence="12">Multi-pass membrane protein</topology>
    </subcellularLocation>
</comment>
<gene>
    <name evidence="12" type="primary">nhaA</name>
    <name evidence="14" type="ORF">EV644_105352</name>
</gene>
<evidence type="ECO:0000256" key="11">
    <source>
        <dbReference type="ARBA" id="ARBA00023201"/>
    </source>
</evidence>
<comment type="function">
    <text evidence="12">Na(+)/H(+) antiporter that extrudes sodium in exchange for external protons.</text>
</comment>
<dbReference type="Pfam" id="PF06965">
    <property type="entry name" value="Na_H_antiport_1"/>
    <property type="match status" value="1"/>
</dbReference>
<feature type="transmembrane region" description="Helical" evidence="12">
    <location>
        <begin position="197"/>
        <end position="216"/>
    </location>
</feature>
<feature type="transmembrane region" description="Helical" evidence="12">
    <location>
        <begin position="409"/>
        <end position="426"/>
    </location>
</feature>
<feature type="transmembrane region" description="Helical" evidence="12">
    <location>
        <begin position="372"/>
        <end position="397"/>
    </location>
</feature>
<proteinExistence type="inferred from homology"/>
<reference evidence="14 15" key="1">
    <citation type="journal article" date="2015" name="Stand. Genomic Sci.">
        <title>Genomic Encyclopedia of Bacterial and Archaeal Type Strains, Phase III: the genomes of soil and plant-associated and newly described type strains.</title>
        <authorList>
            <person name="Whitman W.B."/>
            <person name="Woyke T."/>
            <person name="Klenk H.P."/>
            <person name="Zhou Y."/>
            <person name="Lilburn T.G."/>
            <person name="Beck B.J."/>
            <person name="De Vos P."/>
            <person name="Vandamme P."/>
            <person name="Eisen J.A."/>
            <person name="Garrity G."/>
            <person name="Hugenholtz P."/>
            <person name="Kyrpides N.C."/>
        </authorList>
    </citation>
    <scope>NUCLEOTIDE SEQUENCE [LARGE SCALE GENOMIC DNA]</scope>
    <source>
        <strain evidence="14 15">VKM Ac-2538</strain>
    </source>
</reference>
<keyword evidence="11 12" id="KW-0739">Sodium transport</keyword>
<evidence type="ECO:0000256" key="6">
    <source>
        <dbReference type="ARBA" id="ARBA00022692"/>
    </source>
</evidence>
<evidence type="ECO:0000313" key="14">
    <source>
        <dbReference type="EMBL" id="TCO24318.1"/>
    </source>
</evidence>
<comment type="similarity">
    <text evidence="2">In the N-terminal section; belongs to the NhaA Na(+)/H(+) (TC 2.A.33) antiporter family.</text>
</comment>
<dbReference type="Gene3D" id="3.40.30.10">
    <property type="entry name" value="Glutaredoxin"/>
    <property type="match status" value="1"/>
</dbReference>
<evidence type="ECO:0000256" key="2">
    <source>
        <dbReference type="ARBA" id="ARBA00007006"/>
    </source>
</evidence>
<dbReference type="InterPro" id="IPR012336">
    <property type="entry name" value="Thioredoxin-like_fold"/>
</dbReference>
<feature type="transmembrane region" description="Helical" evidence="12">
    <location>
        <begin position="111"/>
        <end position="132"/>
    </location>
</feature>
<keyword evidence="6 12" id="KW-0812">Transmembrane</keyword>
<feature type="transmembrane region" description="Helical" evidence="12">
    <location>
        <begin position="337"/>
        <end position="360"/>
    </location>
</feature>
<evidence type="ECO:0000256" key="4">
    <source>
        <dbReference type="ARBA" id="ARBA00022449"/>
    </source>
</evidence>
<feature type="transmembrane region" description="Helical" evidence="12">
    <location>
        <begin position="79"/>
        <end position="96"/>
    </location>
</feature>
<dbReference type="Proteomes" id="UP000295818">
    <property type="component" value="Unassembled WGS sequence"/>
</dbReference>
<feature type="transmembrane region" description="Helical" evidence="12">
    <location>
        <begin position="138"/>
        <end position="159"/>
    </location>
</feature>
<evidence type="ECO:0000256" key="12">
    <source>
        <dbReference type="HAMAP-Rule" id="MF_01844"/>
    </source>
</evidence>
<evidence type="ECO:0000256" key="3">
    <source>
        <dbReference type="ARBA" id="ARBA00022448"/>
    </source>
</evidence>
<dbReference type="EMBL" id="SLWM01000005">
    <property type="protein sequence ID" value="TCO24318.1"/>
    <property type="molecule type" value="Genomic_DNA"/>
</dbReference>
<evidence type="ECO:0000256" key="7">
    <source>
        <dbReference type="ARBA" id="ARBA00022989"/>
    </source>
</evidence>